<evidence type="ECO:0000256" key="2">
    <source>
        <dbReference type="ARBA" id="ARBA00022630"/>
    </source>
</evidence>
<dbReference type="GO" id="GO:0004174">
    <property type="term" value="F:electron-transferring-flavoprotein dehydrogenase activity"/>
    <property type="evidence" value="ECO:0007669"/>
    <property type="project" value="TreeGrafter"/>
</dbReference>
<dbReference type="PRINTS" id="PR00368">
    <property type="entry name" value="FADPNR"/>
</dbReference>
<protein>
    <submittedName>
        <fullName evidence="6">FAD/NAD(P)-binding domain-containing protein</fullName>
    </submittedName>
</protein>
<feature type="domain" description="FAD/NAD(P)-binding" evidence="5">
    <location>
        <begin position="25"/>
        <end position="255"/>
    </location>
</feature>
<dbReference type="InterPro" id="IPR023753">
    <property type="entry name" value="FAD/NAD-binding_dom"/>
</dbReference>
<keyword evidence="7" id="KW-1185">Reference proteome</keyword>
<evidence type="ECO:0000256" key="1">
    <source>
        <dbReference type="ARBA" id="ARBA00006442"/>
    </source>
</evidence>
<evidence type="ECO:0000256" key="4">
    <source>
        <dbReference type="ARBA" id="ARBA00023002"/>
    </source>
</evidence>
<dbReference type="GO" id="GO:0050660">
    <property type="term" value="F:flavin adenine dinucleotide binding"/>
    <property type="evidence" value="ECO:0007669"/>
    <property type="project" value="TreeGrafter"/>
</dbReference>
<dbReference type="OrthoDB" id="202203at2759"/>
<keyword evidence="3" id="KW-0274">FAD</keyword>
<evidence type="ECO:0000259" key="5">
    <source>
        <dbReference type="Pfam" id="PF07992"/>
    </source>
</evidence>
<keyword evidence="2" id="KW-0285">Flavoprotein</keyword>
<evidence type="ECO:0000313" key="6">
    <source>
        <dbReference type="EMBL" id="KAF1936525.1"/>
    </source>
</evidence>
<evidence type="ECO:0000256" key="3">
    <source>
        <dbReference type="ARBA" id="ARBA00022827"/>
    </source>
</evidence>
<dbReference type="PRINTS" id="PR00411">
    <property type="entry name" value="PNDRDTASEI"/>
</dbReference>
<dbReference type="Proteomes" id="UP000800038">
    <property type="component" value="Unassembled WGS sequence"/>
</dbReference>
<dbReference type="PANTHER" id="PTHR43735:SF3">
    <property type="entry name" value="FERROPTOSIS SUPPRESSOR PROTEIN 1"/>
    <property type="match status" value="1"/>
</dbReference>
<dbReference type="EMBL" id="ML976183">
    <property type="protein sequence ID" value="KAF1936525.1"/>
    <property type="molecule type" value="Genomic_DNA"/>
</dbReference>
<dbReference type="SUPFAM" id="SSF51905">
    <property type="entry name" value="FAD/NAD(P)-binding domain"/>
    <property type="match status" value="2"/>
</dbReference>
<name>A0A6A5S7E6_9PLEO</name>
<accession>A0A6A5S7E6</accession>
<proteinExistence type="inferred from homology"/>
<evidence type="ECO:0000313" key="7">
    <source>
        <dbReference type="Proteomes" id="UP000800038"/>
    </source>
</evidence>
<dbReference type="GO" id="GO:0005737">
    <property type="term" value="C:cytoplasm"/>
    <property type="evidence" value="ECO:0007669"/>
    <property type="project" value="TreeGrafter"/>
</dbReference>
<dbReference type="AlphaFoldDB" id="A0A6A5S7E6"/>
<reference evidence="6" key="1">
    <citation type="journal article" date="2020" name="Stud. Mycol.">
        <title>101 Dothideomycetes genomes: a test case for predicting lifestyles and emergence of pathogens.</title>
        <authorList>
            <person name="Haridas S."/>
            <person name="Albert R."/>
            <person name="Binder M."/>
            <person name="Bloem J."/>
            <person name="Labutti K."/>
            <person name="Salamov A."/>
            <person name="Andreopoulos B."/>
            <person name="Baker S."/>
            <person name="Barry K."/>
            <person name="Bills G."/>
            <person name="Bluhm B."/>
            <person name="Cannon C."/>
            <person name="Castanera R."/>
            <person name="Culley D."/>
            <person name="Daum C."/>
            <person name="Ezra D."/>
            <person name="Gonzalez J."/>
            <person name="Henrissat B."/>
            <person name="Kuo A."/>
            <person name="Liang C."/>
            <person name="Lipzen A."/>
            <person name="Lutzoni F."/>
            <person name="Magnuson J."/>
            <person name="Mondo S."/>
            <person name="Nolan M."/>
            <person name="Ohm R."/>
            <person name="Pangilinan J."/>
            <person name="Park H.-J."/>
            <person name="Ramirez L."/>
            <person name="Alfaro M."/>
            <person name="Sun H."/>
            <person name="Tritt A."/>
            <person name="Yoshinaga Y."/>
            <person name="Zwiers L.-H."/>
            <person name="Turgeon B."/>
            <person name="Goodwin S."/>
            <person name="Spatafora J."/>
            <person name="Crous P."/>
            <person name="Grigoriev I."/>
        </authorList>
    </citation>
    <scope>NUCLEOTIDE SEQUENCE</scope>
    <source>
        <strain evidence="6">CBS 161.51</strain>
    </source>
</reference>
<organism evidence="6 7">
    <name type="scientific">Clathrospora elynae</name>
    <dbReference type="NCBI Taxonomy" id="706981"/>
    <lineage>
        <taxon>Eukaryota</taxon>
        <taxon>Fungi</taxon>
        <taxon>Dikarya</taxon>
        <taxon>Ascomycota</taxon>
        <taxon>Pezizomycotina</taxon>
        <taxon>Dothideomycetes</taxon>
        <taxon>Pleosporomycetidae</taxon>
        <taxon>Pleosporales</taxon>
        <taxon>Diademaceae</taxon>
        <taxon>Clathrospora</taxon>
    </lineage>
</organism>
<dbReference type="Pfam" id="PF07992">
    <property type="entry name" value="Pyr_redox_2"/>
    <property type="match status" value="1"/>
</dbReference>
<comment type="similarity">
    <text evidence="1">Belongs to the FAD-dependent oxidoreductase family.</text>
</comment>
<sequence length="258" mass="27454">MSACMFVRDDLGRHVSTRKALVYGTATKVGPESRDITIKSDGQEEIKTFNFHALVIATGASTPSPLLGLNTNSAALRETWIEFRNALPATRSIVISGGGPAGVEVAGELGEYLNGRTGWFSSSALSNPKVFITLITSGAELLPALRPSIARTAEQYLAKIGITIIKNTRVDSVSPPDTGRTFFSLTSKATLTLSSSSVLEADLYIPATGTAPNTSFLAHIPNLLTSSGHITTNPQTLRVTLETAYPRIYAIGDCSTFF</sequence>
<dbReference type="PANTHER" id="PTHR43735">
    <property type="entry name" value="APOPTOSIS-INDUCING FACTOR 1"/>
    <property type="match status" value="1"/>
</dbReference>
<gene>
    <name evidence="6" type="ORF">EJ02DRAFT_427413</name>
</gene>
<dbReference type="Gene3D" id="3.50.50.100">
    <property type="match status" value="1"/>
</dbReference>
<keyword evidence="4" id="KW-0560">Oxidoreductase</keyword>
<dbReference type="InterPro" id="IPR036188">
    <property type="entry name" value="FAD/NAD-bd_sf"/>
</dbReference>